<organism evidence="1 2">
    <name type="scientific">Marssonina brunnea f. sp. multigermtubi (strain MB_m1)</name>
    <name type="common">Marssonina leaf spot fungus</name>
    <dbReference type="NCBI Taxonomy" id="1072389"/>
    <lineage>
        <taxon>Eukaryota</taxon>
        <taxon>Fungi</taxon>
        <taxon>Dikarya</taxon>
        <taxon>Ascomycota</taxon>
        <taxon>Pezizomycotina</taxon>
        <taxon>Leotiomycetes</taxon>
        <taxon>Helotiales</taxon>
        <taxon>Drepanopezizaceae</taxon>
        <taxon>Drepanopeziza</taxon>
    </lineage>
</organism>
<protein>
    <submittedName>
        <fullName evidence="1">Uncharacterized protein</fullName>
    </submittedName>
</protein>
<name>K1WKE2_MARBU</name>
<dbReference type="HOGENOM" id="CLU_1644079_0_0_1"/>
<dbReference type="AlphaFoldDB" id="K1WKE2"/>
<evidence type="ECO:0000313" key="2">
    <source>
        <dbReference type="Proteomes" id="UP000006753"/>
    </source>
</evidence>
<accession>K1WKE2</accession>
<dbReference type="KEGG" id="mbe:MBM_08439"/>
<dbReference type="InParanoid" id="K1WKE2"/>
<dbReference type="OrthoDB" id="10427669at2759"/>
<dbReference type="EMBL" id="JH921450">
    <property type="protein sequence ID" value="EKD13356.1"/>
    <property type="molecule type" value="Genomic_DNA"/>
</dbReference>
<dbReference type="Proteomes" id="UP000006753">
    <property type="component" value="Unassembled WGS sequence"/>
</dbReference>
<gene>
    <name evidence="1" type="ORF">MBM_08439</name>
</gene>
<reference evidence="1 2" key="1">
    <citation type="journal article" date="2012" name="BMC Genomics">
        <title>Sequencing the genome of Marssonina brunnea reveals fungus-poplar co-evolution.</title>
        <authorList>
            <person name="Zhu S."/>
            <person name="Cao Y.-Z."/>
            <person name="Jiang C."/>
            <person name="Tan B.-Y."/>
            <person name="Wang Z."/>
            <person name="Feng S."/>
            <person name="Zhang L."/>
            <person name="Su X.-H."/>
            <person name="Brejova B."/>
            <person name="Vinar T."/>
            <person name="Xu M."/>
            <person name="Wang M.-X."/>
            <person name="Zhang S.-G."/>
            <person name="Huang M.-R."/>
            <person name="Wu R."/>
            <person name="Zhou Y."/>
        </authorList>
    </citation>
    <scope>NUCLEOTIDE SEQUENCE [LARGE SCALE GENOMIC DNA]</scope>
    <source>
        <strain evidence="1 2">MB_m1</strain>
    </source>
</reference>
<keyword evidence="2" id="KW-1185">Reference proteome</keyword>
<proteinExistence type="predicted"/>
<evidence type="ECO:0000313" key="1">
    <source>
        <dbReference type="EMBL" id="EKD13356.1"/>
    </source>
</evidence>
<sequence>MGACLNDPSALKAPKIRIQKSTPPLTLVLGLRMLNLLATTPKRSTVSGVLQIADANTSFGAMAPNSAPSPSLRSFARMSGFPSYATHQDARLRAPVKKADKKKANLEIEDADFWLVGIVVTSINAVKTSDCCQLALLGLLQISIISASSSRISSSSIHEAE</sequence>